<feature type="domain" description="EGF-like" evidence="9">
    <location>
        <begin position="569"/>
        <end position="605"/>
    </location>
</feature>
<evidence type="ECO:0000256" key="3">
    <source>
        <dbReference type="ARBA" id="ARBA00022737"/>
    </source>
</evidence>
<dbReference type="GO" id="GO:0120035">
    <property type="term" value="P:regulation of plasma membrane bounded cell projection organization"/>
    <property type="evidence" value="ECO:0007669"/>
    <property type="project" value="UniProtKB-ARBA"/>
</dbReference>
<dbReference type="SUPFAM" id="SSF57535">
    <property type="entry name" value="Complement control module/SCR domain"/>
    <property type="match status" value="7"/>
</dbReference>
<dbReference type="SMART" id="SM00159">
    <property type="entry name" value="PTX"/>
    <property type="match status" value="1"/>
</dbReference>
<dbReference type="PROSITE" id="PS00022">
    <property type="entry name" value="EGF_1"/>
    <property type="match status" value="6"/>
</dbReference>
<feature type="domain" description="Sushi" evidence="11">
    <location>
        <begin position="956"/>
        <end position="1013"/>
    </location>
</feature>
<evidence type="ECO:0000313" key="13">
    <source>
        <dbReference type="EMBL" id="KAJ9580613.1"/>
    </source>
</evidence>
<feature type="domain" description="Sushi" evidence="11">
    <location>
        <begin position="1297"/>
        <end position="1358"/>
    </location>
</feature>
<dbReference type="Pfam" id="PF00084">
    <property type="entry name" value="Sushi"/>
    <property type="match status" value="6"/>
</dbReference>
<feature type="disulfide bond" evidence="7">
    <location>
        <begin position="480"/>
        <end position="489"/>
    </location>
</feature>
<dbReference type="FunFam" id="2.10.25.10:FF:000012">
    <property type="entry name" value="Delta-like protein"/>
    <property type="match status" value="2"/>
</dbReference>
<dbReference type="PRINTS" id="PR00895">
    <property type="entry name" value="PENTAXIN"/>
</dbReference>
<dbReference type="FunFam" id="2.60.120.200:FF:000012">
    <property type="entry name" value="neuronal pentraxin receptor"/>
    <property type="match status" value="1"/>
</dbReference>
<dbReference type="PROSITE" id="PS51828">
    <property type="entry name" value="PTX_2"/>
    <property type="match status" value="1"/>
</dbReference>
<evidence type="ECO:0000256" key="6">
    <source>
        <dbReference type="ARBA" id="ARBA00023180"/>
    </source>
</evidence>
<keyword evidence="2" id="KW-0732">Signal</keyword>
<dbReference type="PROSITE" id="PS01187">
    <property type="entry name" value="EGF_CA"/>
    <property type="match status" value="2"/>
</dbReference>
<dbReference type="Gene3D" id="2.10.25.10">
    <property type="entry name" value="Laminin"/>
    <property type="match status" value="6"/>
</dbReference>
<evidence type="ECO:0000313" key="14">
    <source>
        <dbReference type="Proteomes" id="UP001233999"/>
    </source>
</evidence>
<organism evidence="13 14">
    <name type="scientific">Diploptera punctata</name>
    <name type="common">Pacific beetle cockroach</name>
    <dbReference type="NCBI Taxonomy" id="6984"/>
    <lineage>
        <taxon>Eukaryota</taxon>
        <taxon>Metazoa</taxon>
        <taxon>Ecdysozoa</taxon>
        <taxon>Arthropoda</taxon>
        <taxon>Hexapoda</taxon>
        <taxon>Insecta</taxon>
        <taxon>Pterygota</taxon>
        <taxon>Neoptera</taxon>
        <taxon>Polyneoptera</taxon>
        <taxon>Dictyoptera</taxon>
        <taxon>Blattodea</taxon>
        <taxon>Blaberoidea</taxon>
        <taxon>Blaberidae</taxon>
        <taxon>Diplopterinae</taxon>
        <taxon>Diploptera</taxon>
    </lineage>
</organism>
<dbReference type="InterPro" id="IPR035976">
    <property type="entry name" value="Sushi/SCR/CCP_sf"/>
</dbReference>
<feature type="disulfide bond" evidence="7">
    <location>
        <begin position="595"/>
        <end position="604"/>
    </location>
</feature>
<feature type="domain" description="EGF-like" evidence="9">
    <location>
        <begin position="531"/>
        <end position="567"/>
    </location>
</feature>
<dbReference type="InterPro" id="IPR001881">
    <property type="entry name" value="EGF-like_Ca-bd_dom"/>
</dbReference>
<dbReference type="InterPro" id="IPR003410">
    <property type="entry name" value="HYR_dom"/>
</dbReference>
<feature type="disulfide bond" evidence="7">
    <location>
        <begin position="557"/>
        <end position="566"/>
    </location>
</feature>
<dbReference type="Gene3D" id="2.10.70.10">
    <property type="entry name" value="Complement Module, domain 1"/>
    <property type="match status" value="7"/>
</dbReference>
<dbReference type="GO" id="GO:0050769">
    <property type="term" value="P:positive regulation of neurogenesis"/>
    <property type="evidence" value="ECO:0007669"/>
    <property type="project" value="UniProtKB-ARBA"/>
</dbReference>
<dbReference type="SUPFAM" id="SSF49899">
    <property type="entry name" value="Concanavalin A-like lectins/glucanases"/>
    <property type="match status" value="1"/>
</dbReference>
<reference evidence="13" key="1">
    <citation type="journal article" date="2023" name="IScience">
        <title>Live-bearing cockroach genome reveals convergent evolutionary mechanisms linked to viviparity in insects and beyond.</title>
        <authorList>
            <person name="Fouks B."/>
            <person name="Harrison M.C."/>
            <person name="Mikhailova A.A."/>
            <person name="Marchal E."/>
            <person name="English S."/>
            <person name="Carruthers M."/>
            <person name="Jennings E.C."/>
            <person name="Chiamaka E.L."/>
            <person name="Frigard R.A."/>
            <person name="Pippel M."/>
            <person name="Attardo G.M."/>
            <person name="Benoit J.B."/>
            <person name="Bornberg-Bauer E."/>
            <person name="Tobe S.S."/>
        </authorList>
    </citation>
    <scope>NUCLEOTIDE SEQUENCE</scope>
    <source>
        <strain evidence="13">Stay&amp;Tobe</strain>
    </source>
</reference>
<dbReference type="PROSITE" id="PS50026">
    <property type="entry name" value="EGF_3"/>
    <property type="match status" value="6"/>
</dbReference>
<dbReference type="EMBL" id="JASPKZ010008247">
    <property type="protein sequence ID" value="KAJ9580613.1"/>
    <property type="molecule type" value="Genomic_DNA"/>
</dbReference>
<feature type="domain" description="Sushi" evidence="11">
    <location>
        <begin position="889"/>
        <end position="955"/>
    </location>
</feature>
<dbReference type="InterPro" id="IPR000436">
    <property type="entry name" value="Sushi_SCR_CCP_dom"/>
</dbReference>
<dbReference type="SUPFAM" id="SSF57196">
    <property type="entry name" value="EGF/Laminin"/>
    <property type="match status" value="3"/>
</dbReference>
<dbReference type="GO" id="GO:0048646">
    <property type="term" value="P:anatomical structure formation involved in morphogenesis"/>
    <property type="evidence" value="ECO:0007669"/>
    <property type="project" value="UniProtKB-ARBA"/>
</dbReference>
<dbReference type="InterPro" id="IPR051022">
    <property type="entry name" value="Notch_Cell-Fate_Det"/>
</dbReference>
<dbReference type="CDD" id="cd00033">
    <property type="entry name" value="CCP"/>
    <property type="match status" value="5"/>
</dbReference>
<dbReference type="Gene3D" id="2.10.50.10">
    <property type="entry name" value="Tumor Necrosis Factor Receptor, subunit A, domain 2"/>
    <property type="match status" value="2"/>
</dbReference>
<protein>
    <recommendedName>
        <fullName evidence="15">Sushi, von Willebrand factor type A, EGF and pentraxin domain-containing protein 1</fullName>
    </recommendedName>
</protein>
<feature type="domain" description="HYR" evidence="10">
    <location>
        <begin position="1"/>
        <end position="39"/>
    </location>
</feature>
<reference evidence="13" key="2">
    <citation type="submission" date="2023-05" db="EMBL/GenBank/DDBJ databases">
        <authorList>
            <person name="Fouks B."/>
        </authorList>
    </citation>
    <scope>NUCLEOTIDE SEQUENCE</scope>
    <source>
        <strain evidence="13">Stay&amp;Tobe</strain>
        <tissue evidence="13">Testes</tissue>
    </source>
</reference>
<dbReference type="FunFam" id="2.10.25.10:FF:000122">
    <property type="entry name" value="Protein crumbs homolog 2"/>
    <property type="match status" value="2"/>
</dbReference>
<dbReference type="GO" id="GO:0030097">
    <property type="term" value="P:hemopoiesis"/>
    <property type="evidence" value="ECO:0007669"/>
    <property type="project" value="UniProtKB-ARBA"/>
</dbReference>
<dbReference type="InterPro" id="IPR009030">
    <property type="entry name" value="Growth_fac_rcpt_cys_sf"/>
</dbReference>
<dbReference type="GO" id="GO:0035282">
    <property type="term" value="P:segmentation"/>
    <property type="evidence" value="ECO:0007669"/>
    <property type="project" value="UniProtKB-ARBA"/>
</dbReference>
<feature type="domain" description="Sushi" evidence="11">
    <location>
        <begin position="1145"/>
        <end position="1214"/>
    </location>
</feature>
<dbReference type="GO" id="GO:0009952">
    <property type="term" value="P:anterior/posterior pattern specification"/>
    <property type="evidence" value="ECO:0007669"/>
    <property type="project" value="UniProtKB-ARBA"/>
</dbReference>
<dbReference type="GO" id="GO:0005911">
    <property type="term" value="C:cell-cell junction"/>
    <property type="evidence" value="ECO:0007669"/>
    <property type="project" value="UniProtKB-ARBA"/>
</dbReference>
<feature type="disulfide bond" evidence="8">
    <location>
        <begin position="1329"/>
        <end position="1356"/>
    </location>
</feature>
<dbReference type="InterPro" id="IPR018097">
    <property type="entry name" value="EGF_Ca-bd_CS"/>
</dbReference>
<feature type="domain" description="EGF-like" evidence="9">
    <location>
        <begin position="646"/>
        <end position="682"/>
    </location>
</feature>
<gene>
    <name evidence="13" type="ORF">L9F63_024228</name>
</gene>
<dbReference type="InterPro" id="IPR001759">
    <property type="entry name" value="PTX_dom"/>
</dbReference>
<dbReference type="GO" id="GO:0019904">
    <property type="term" value="F:protein domain specific binding"/>
    <property type="evidence" value="ECO:0007669"/>
    <property type="project" value="UniProtKB-ARBA"/>
</dbReference>
<feature type="domain" description="EGF-like" evidence="9">
    <location>
        <begin position="608"/>
        <end position="644"/>
    </location>
</feature>
<dbReference type="PANTHER" id="PTHR24049:SF22">
    <property type="entry name" value="DROSOPHILA CRUMBS HOMOLOG"/>
    <property type="match status" value="1"/>
</dbReference>
<evidence type="ECO:0000256" key="4">
    <source>
        <dbReference type="ARBA" id="ARBA00022837"/>
    </source>
</evidence>
<evidence type="ECO:0000256" key="1">
    <source>
        <dbReference type="ARBA" id="ARBA00022536"/>
    </source>
</evidence>
<keyword evidence="3" id="KW-0677">Repeat</keyword>
<dbReference type="InterPro" id="IPR013032">
    <property type="entry name" value="EGF-like_CS"/>
</dbReference>
<dbReference type="InterPro" id="IPR000742">
    <property type="entry name" value="EGF"/>
</dbReference>
<feature type="domain" description="EGF-like" evidence="9">
    <location>
        <begin position="492"/>
        <end position="529"/>
    </location>
</feature>
<evidence type="ECO:0000259" key="9">
    <source>
        <dbReference type="PROSITE" id="PS50026"/>
    </source>
</evidence>
<evidence type="ECO:0008006" key="15">
    <source>
        <dbReference type="Google" id="ProtNLM"/>
    </source>
</evidence>
<dbReference type="PROSITE" id="PS01186">
    <property type="entry name" value="EGF_2"/>
    <property type="match status" value="5"/>
</dbReference>
<comment type="caution">
    <text evidence="13">The sequence shown here is derived from an EMBL/GenBank/DDBJ whole genome shotgun (WGS) entry which is preliminary data.</text>
</comment>
<dbReference type="GO" id="GO:0005509">
    <property type="term" value="F:calcium ion binding"/>
    <property type="evidence" value="ECO:0007669"/>
    <property type="project" value="InterPro"/>
</dbReference>
<dbReference type="GO" id="GO:0007411">
    <property type="term" value="P:axon guidance"/>
    <property type="evidence" value="ECO:0007669"/>
    <property type="project" value="UniProtKB-ARBA"/>
</dbReference>
<name>A0AAD7ZIQ4_DIPPU</name>
<dbReference type="InterPro" id="IPR013320">
    <property type="entry name" value="ConA-like_dom_sf"/>
</dbReference>
<feature type="disulfide bond" evidence="7">
    <location>
        <begin position="634"/>
        <end position="643"/>
    </location>
</feature>
<keyword evidence="8" id="KW-0768">Sushi</keyword>
<dbReference type="PANTHER" id="PTHR24049">
    <property type="entry name" value="CRUMBS FAMILY MEMBER"/>
    <property type="match status" value="1"/>
</dbReference>
<dbReference type="SMART" id="SM00181">
    <property type="entry name" value="EGF"/>
    <property type="match status" value="6"/>
</dbReference>
<feature type="disulfide bond" evidence="7">
    <location>
        <begin position="672"/>
        <end position="681"/>
    </location>
</feature>
<dbReference type="FunFam" id="2.10.25.10:FF:000321">
    <property type="entry name" value="Protein delta homolog 1"/>
    <property type="match status" value="1"/>
</dbReference>
<dbReference type="PROSITE" id="PS50825">
    <property type="entry name" value="HYR"/>
    <property type="match status" value="1"/>
</dbReference>
<dbReference type="Pfam" id="PF00008">
    <property type="entry name" value="EGF"/>
    <property type="match status" value="4"/>
</dbReference>
<dbReference type="PROSITE" id="PS50923">
    <property type="entry name" value="SUSHI"/>
    <property type="match status" value="7"/>
</dbReference>
<feature type="domain" description="Pentraxin (PTX)" evidence="12">
    <location>
        <begin position="687"/>
        <end position="888"/>
    </location>
</feature>
<keyword evidence="14" id="KW-1185">Reference proteome</keyword>
<dbReference type="Pfam" id="PF00354">
    <property type="entry name" value="Pentaxin"/>
    <property type="match status" value="1"/>
</dbReference>
<keyword evidence="6" id="KW-0325">Glycoprotein</keyword>
<dbReference type="Proteomes" id="UP001233999">
    <property type="component" value="Unassembled WGS sequence"/>
</dbReference>
<keyword evidence="5 7" id="KW-1015">Disulfide bond</keyword>
<keyword evidence="4" id="KW-0106">Calcium</keyword>
<proteinExistence type="predicted"/>
<feature type="disulfide bond" evidence="8">
    <location>
        <begin position="984"/>
        <end position="1011"/>
    </location>
</feature>
<dbReference type="InterPro" id="IPR000152">
    <property type="entry name" value="EGF-type_Asp/Asn_hydroxyl_site"/>
</dbReference>
<dbReference type="SMART" id="SM00179">
    <property type="entry name" value="EGF_CA"/>
    <property type="match status" value="6"/>
</dbReference>
<feature type="disulfide bond" evidence="8">
    <location>
        <begin position="1055"/>
        <end position="1082"/>
    </location>
</feature>
<evidence type="ECO:0000256" key="8">
    <source>
        <dbReference type="PROSITE-ProRule" id="PRU00302"/>
    </source>
</evidence>
<dbReference type="SMART" id="SM00032">
    <property type="entry name" value="CCP"/>
    <property type="match status" value="6"/>
</dbReference>
<dbReference type="GO" id="GO:0048863">
    <property type="term" value="P:stem cell differentiation"/>
    <property type="evidence" value="ECO:0007669"/>
    <property type="project" value="UniProtKB-ARBA"/>
</dbReference>
<feature type="disulfide bond" evidence="8">
    <location>
        <begin position="1087"/>
        <end position="1130"/>
    </location>
</feature>
<dbReference type="SMART" id="SM01411">
    <property type="entry name" value="Ephrin_rec_like"/>
    <property type="match status" value="3"/>
</dbReference>
<dbReference type="SUPFAM" id="SSF57184">
    <property type="entry name" value="Growth factor receptor domain"/>
    <property type="match status" value="2"/>
</dbReference>
<feature type="domain" description="EGF-like" evidence="9">
    <location>
        <begin position="453"/>
        <end position="490"/>
    </location>
</feature>
<comment type="caution">
    <text evidence="7">Lacks conserved residue(s) required for the propagation of feature annotation.</text>
</comment>
<feature type="disulfide bond" evidence="7">
    <location>
        <begin position="519"/>
        <end position="528"/>
    </location>
</feature>
<dbReference type="Pfam" id="PF07699">
    <property type="entry name" value="Ephrin_rec_like"/>
    <property type="match status" value="2"/>
</dbReference>
<evidence type="ECO:0000256" key="2">
    <source>
        <dbReference type="ARBA" id="ARBA00022729"/>
    </source>
</evidence>
<feature type="disulfide bond" evidence="8">
    <location>
        <begin position="1185"/>
        <end position="1212"/>
    </location>
</feature>
<dbReference type="GO" id="GO:0003008">
    <property type="term" value="P:system process"/>
    <property type="evidence" value="ECO:0007669"/>
    <property type="project" value="UniProtKB-ARBA"/>
</dbReference>
<dbReference type="PROSITE" id="PS00010">
    <property type="entry name" value="ASX_HYDROXYL"/>
    <property type="match status" value="3"/>
</dbReference>
<dbReference type="GO" id="GO:0016318">
    <property type="term" value="P:ommatidial rotation"/>
    <property type="evidence" value="ECO:0007669"/>
    <property type="project" value="UniProtKB-ARBA"/>
</dbReference>
<evidence type="ECO:0000259" key="11">
    <source>
        <dbReference type="PROSITE" id="PS50923"/>
    </source>
</evidence>
<feature type="domain" description="Sushi" evidence="11">
    <location>
        <begin position="1215"/>
        <end position="1294"/>
    </location>
</feature>
<evidence type="ECO:0000256" key="7">
    <source>
        <dbReference type="PROSITE-ProRule" id="PRU00076"/>
    </source>
</evidence>
<feature type="domain" description="Sushi" evidence="11">
    <location>
        <begin position="1014"/>
        <end position="1084"/>
    </location>
</feature>
<feature type="domain" description="Sushi" evidence="11">
    <location>
        <begin position="1085"/>
        <end position="1144"/>
    </location>
</feature>
<dbReference type="InterPro" id="IPR011641">
    <property type="entry name" value="Tyr-kin_ephrin_A/B_rcpt-like"/>
</dbReference>
<evidence type="ECO:0000256" key="5">
    <source>
        <dbReference type="ARBA" id="ARBA00023157"/>
    </source>
</evidence>
<feature type="non-terminal residue" evidence="13">
    <location>
        <position position="1"/>
    </location>
</feature>
<keyword evidence="1 7" id="KW-0245">EGF-like domain</keyword>
<dbReference type="FunFam" id="2.10.25.10:FF:000123">
    <property type="entry name" value="Crumbs homolog 1 (Drosophila)"/>
    <property type="match status" value="1"/>
</dbReference>
<dbReference type="Gene3D" id="2.60.120.200">
    <property type="match status" value="1"/>
</dbReference>
<accession>A0AAD7ZIQ4</accession>
<dbReference type="GO" id="GO:0040008">
    <property type="term" value="P:regulation of growth"/>
    <property type="evidence" value="ECO:0007669"/>
    <property type="project" value="UniProtKB-ARBA"/>
</dbReference>
<sequence>VTRSPNKDKFPYGTTAVTYTASDIYGNSVQCVMNITVEENVCQEPLDPINGHVNCTSNVDSLHCTLICEEGYAFAVQPRDYFCTYDIDGSVLAPDSTIDPFPDCSLAVIPNTISQDGAITIEGDSTVCEDPTFLSQLEEEVRQKITQLLTENCNNDLSCTVEDMSALCDQVLSEVEEESNILARKKRQIAKLSNVTNMNEALYSTDAENSRRRNKIELHIHIKSQGRSNQTNIEHLHFGLNRMKDAMRRSPKKGTWFFPVPGHHRKQIKIKEINFKNEPRLVCTPGSVLKSSVCVKCPIGTYWNVTTGSCVSCPIGQYQPHEGSTYCVSCPPGTSTRKIHAKHLRDCRPLCPPGCFGRKRKHWKSNIPGLTPCTTCTFGSYQPKPGQTECWHCPGNWTTTRRGSTDVHDCRAPCPPGEVSETGLVPCFKCPPGYNQPHSGMNECRSDDGSENIGVECLSLPCQNGGVCRSMESGYIICDCPLGYVGSFCEFEVKECDSGPCYHGATCTDIAPSHYNCSCAPGYMGTNCEMETDECIENACKNGATCVDGVNSFSCLCTDGFEGEDCNKNIDECVGDLCLHNGTCVDGIAQYFCVCAHGYSGKHCEIEPHDPCDRIPCQNDANCISSEFDYICVCPKGFEGINCEVNIDDCANNPCYNNGTCVDLVLGYECVCTKEYTGTHCEIRLPTDYFLRFPMSGTTDYVLVRGPHSPLSQVSVCLWLKSTDSFNYGTVFSYATNVSDNTFTLTDYNGFVLYVNGERIVTDITANDGFWHSVCVMWHSSDGEWSIYIDGKLGDNGSGLANGTFIPGDGILILGQEQDLIGSGFSEAESFMGFLSSLTVWDYILEVAEVWDLTMLCNISSSSGNVFVWTDFLKGIRGDLKIEDSSFCTDCVVPSAPFQGNVNVSSTAENRSAAIAVYSCNTGFSLRWGKTEHTVIKRKCLKQGSWEGPTPFCIRKSCGFPGYFPKGVIRGRSYLYTDTIHYYCNQGYEQSGNPVRMCMANGKWSGEIPQCIGKICEPLKQPKNGKLRSLLLESEDAQWDSTMDLQFGHQVEVECDTGFELEGTNVLTCLEDGQWDEPISVCRPIGCVNPPNVSNAILKSSKEVIYSFGKQIIYECKTGYMAQQDGTFVCGKDGKWRGQLNCTLIICPSPQPLRHGEITDVSDLSERNETEGLRYVYRSRIEMGCKVGYKLLGPSARQCLLNGTWSLSEPHCERISCSLSQLPINDNTIMKNGYFNISGNFSGDWISFKCNTGYKLEHPSLFGGVKWTCTLNGTWELSGSLSSTLKNSQPLCKQQPYKCPEPKEPDNGYILREDSAKNLSIGSMIKMKCRLGYILRGSNLSVCKEDGNWDNENTTCIPVQCPKPVILPHTELTNAAAVYVFGNMLTFPLCGGL</sequence>
<evidence type="ECO:0000259" key="12">
    <source>
        <dbReference type="PROSITE" id="PS51828"/>
    </source>
</evidence>
<evidence type="ECO:0000259" key="10">
    <source>
        <dbReference type="PROSITE" id="PS50825"/>
    </source>
</evidence>
<dbReference type="CDD" id="cd00054">
    <property type="entry name" value="EGF_CA"/>
    <property type="match status" value="6"/>
</dbReference>
<dbReference type="GO" id="GO:0048056">
    <property type="term" value="P:R3/R4 cell differentiation"/>
    <property type="evidence" value="ECO:0007669"/>
    <property type="project" value="UniProtKB-ARBA"/>
</dbReference>
<dbReference type="Pfam" id="PF12661">
    <property type="entry name" value="hEGF"/>
    <property type="match status" value="2"/>
</dbReference>